<feature type="chain" id="PRO_5001660455" evidence="1">
    <location>
        <begin position="31"/>
        <end position="125"/>
    </location>
</feature>
<organism evidence="2">
    <name type="scientific">Clytia hemisphaerica</name>
    <dbReference type="NCBI Taxonomy" id="252671"/>
    <lineage>
        <taxon>Eukaryota</taxon>
        <taxon>Metazoa</taxon>
        <taxon>Cnidaria</taxon>
        <taxon>Hydrozoa</taxon>
        <taxon>Hydroidolina</taxon>
        <taxon>Leptothecata</taxon>
        <taxon>Obeliida</taxon>
        <taxon>Clytiidae</taxon>
        <taxon>Clytia</taxon>
    </lineage>
</organism>
<evidence type="ECO:0000313" key="2">
    <source>
        <dbReference type="EMBL" id="JAC84854.1"/>
    </source>
</evidence>
<feature type="non-terminal residue" evidence="2">
    <location>
        <position position="1"/>
    </location>
</feature>
<accession>A0A069DUF3</accession>
<proteinExistence type="evidence at transcript level"/>
<protein>
    <submittedName>
        <fullName evidence="2">Putative cnidarian restricted secreted protein</fullName>
    </submittedName>
</protein>
<dbReference type="EMBL" id="GBGP01000353">
    <property type="protein sequence ID" value="JAC84854.1"/>
    <property type="molecule type" value="mRNA"/>
</dbReference>
<evidence type="ECO:0000256" key="1">
    <source>
        <dbReference type="SAM" id="SignalP"/>
    </source>
</evidence>
<dbReference type="AlphaFoldDB" id="A0A069DUF3"/>
<name>A0A069DUF3_9CNID</name>
<keyword evidence="1" id="KW-0732">Signal</keyword>
<feature type="signal peptide" evidence="1">
    <location>
        <begin position="1"/>
        <end position="30"/>
    </location>
</feature>
<reference evidence="2" key="1">
    <citation type="journal article" date="2014" name="PLoS Genet.">
        <title>Differential Responses to Wnt and PCP Disruption Predict Expression and Developmental Function of Conserved and Novel Genes in a Cnidarian.</title>
        <authorList>
            <person name="Lapebie P."/>
            <person name="Ruggiero A."/>
            <person name="Barreau C."/>
            <person name="Chevalier S."/>
            <person name="Chang P."/>
            <person name="Dru P."/>
            <person name="Houliston E."/>
            <person name="Momose T."/>
        </authorList>
    </citation>
    <scope>NUCLEOTIDE SEQUENCE</scope>
</reference>
<sequence>LSVGRYFYWTEMLQQTFLVLFVLFFKETSTKPLAVCHTKCRMIFEHCNFSSTEVRSFRTCHVNKEECIQACSYTYTKKERSKCRKKIDHCFAKYHSFPKLSNCVRTASFSCRMFVLRKKKKPNDG</sequence>